<dbReference type="SUPFAM" id="SSF69786">
    <property type="entry name" value="YggU-like"/>
    <property type="match status" value="1"/>
</dbReference>
<dbReference type="EMBL" id="PEUA01000043">
    <property type="protein sequence ID" value="PIV42568.1"/>
    <property type="molecule type" value="Genomic_DNA"/>
</dbReference>
<proteinExistence type="inferred from homology"/>
<dbReference type="GO" id="GO:0005737">
    <property type="term" value="C:cytoplasm"/>
    <property type="evidence" value="ECO:0007669"/>
    <property type="project" value="TreeGrafter"/>
</dbReference>
<dbReference type="Gene3D" id="3.30.1200.10">
    <property type="entry name" value="YggU-like"/>
    <property type="match status" value="1"/>
</dbReference>
<protein>
    <recommendedName>
        <fullName evidence="2">UPF0235 protein COS26_01795</fullName>
    </recommendedName>
</protein>
<dbReference type="Proteomes" id="UP000230304">
    <property type="component" value="Unassembled WGS sequence"/>
</dbReference>
<dbReference type="InterPro" id="IPR036591">
    <property type="entry name" value="YggU-like_sf"/>
</dbReference>
<dbReference type="AlphaFoldDB" id="A0A2M7D7T8"/>
<dbReference type="PANTHER" id="PTHR13420">
    <property type="entry name" value="UPF0235 PROTEIN C15ORF40"/>
    <property type="match status" value="1"/>
</dbReference>
<accession>A0A2M7D7T8</accession>
<dbReference type="Pfam" id="PF02594">
    <property type="entry name" value="DUF167"/>
    <property type="match status" value="1"/>
</dbReference>
<name>A0A2M7D7T8_9BACT</name>
<evidence type="ECO:0000256" key="1">
    <source>
        <dbReference type="ARBA" id="ARBA00010364"/>
    </source>
</evidence>
<sequence>MKIFVRVKPKAKEEKVEKIDDINFNVQVRALPEKGKANRAVIRVLADYFNIGQANIQIVSGSKSKLKIIEITKQ</sequence>
<evidence type="ECO:0000313" key="3">
    <source>
        <dbReference type="EMBL" id="PIV42568.1"/>
    </source>
</evidence>
<dbReference type="SMART" id="SM01152">
    <property type="entry name" value="DUF167"/>
    <property type="match status" value="1"/>
</dbReference>
<gene>
    <name evidence="3" type="ORF">COS26_01795</name>
</gene>
<evidence type="ECO:0000313" key="4">
    <source>
        <dbReference type="Proteomes" id="UP000230304"/>
    </source>
</evidence>
<dbReference type="HAMAP" id="MF_00634">
    <property type="entry name" value="UPF0235"/>
    <property type="match status" value="1"/>
</dbReference>
<organism evidence="3 4">
    <name type="scientific">Candidatus Nealsonbacteria bacterium CG02_land_8_20_14_3_00_40_11</name>
    <dbReference type="NCBI Taxonomy" id="1974700"/>
    <lineage>
        <taxon>Bacteria</taxon>
        <taxon>Candidatus Nealsoniibacteriota</taxon>
    </lineage>
</organism>
<comment type="similarity">
    <text evidence="1 2">Belongs to the UPF0235 family.</text>
</comment>
<dbReference type="InterPro" id="IPR003746">
    <property type="entry name" value="DUF167"/>
</dbReference>
<comment type="caution">
    <text evidence="3">The sequence shown here is derived from an EMBL/GenBank/DDBJ whole genome shotgun (WGS) entry which is preliminary data.</text>
</comment>
<dbReference type="NCBIfam" id="TIGR00251">
    <property type="entry name" value="DUF167 family protein"/>
    <property type="match status" value="1"/>
</dbReference>
<dbReference type="PANTHER" id="PTHR13420:SF7">
    <property type="entry name" value="UPF0235 PROTEIN C15ORF40"/>
    <property type="match status" value="1"/>
</dbReference>
<evidence type="ECO:0000256" key="2">
    <source>
        <dbReference type="HAMAP-Rule" id="MF_00634"/>
    </source>
</evidence>
<reference evidence="4" key="1">
    <citation type="submission" date="2017-09" db="EMBL/GenBank/DDBJ databases">
        <title>Depth-based differentiation of microbial function through sediment-hosted aquifers and enrichment of novel symbionts in the deep terrestrial subsurface.</title>
        <authorList>
            <person name="Probst A.J."/>
            <person name="Ladd B."/>
            <person name="Jarett J.K."/>
            <person name="Geller-Mcgrath D.E."/>
            <person name="Sieber C.M.K."/>
            <person name="Emerson J.B."/>
            <person name="Anantharaman K."/>
            <person name="Thomas B.C."/>
            <person name="Malmstrom R."/>
            <person name="Stieglmeier M."/>
            <person name="Klingl A."/>
            <person name="Woyke T."/>
            <person name="Ryan C.M."/>
            <person name="Banfield J.F."/>
        </authorList>
    </citation>
    <scope>NUCLEOTIDE SEQUENCE [LARGE SCALE GENOMIC DNA]</scope>
</reference>